<accession>A0AAV1IA63</accession>
<protein>
    <submittedName>
        <fullName evidence="1">Uncharacterized protein</fullName>
    </submittedName>
</protein>
<dbReference type="Proteomes" id="UP001314263">
    <property type="component" value="Unassembled WGS sequence"/>
</dbReference>
<reference evidence="1 2" key="1">
    <citation type="submission" date="2023-10" db="EMBL/GenBank/DDBJ databases">
        <authorList>
            <person name="Maclean D."/>
            <person name="Macfadyen A."/>
        </authorList>
    </citation>
    <scope>NUCLEOTIDE SEQUENCE [LARGE SCALE GENOMIC DNA]</scope>
</reference>
<gene>
    <name evidence="1" type="ORF">CVIRNUC_007463</name>
</gene>
<proteinExistence type="predicted"/>
<dbReference type="AlphaFoldDB" id="A0AAV1IA63"/>
<dbReference type="EMBL" id="CAUYUE010000010">
    <property type="protein sequence ID" value="CAK0784259.1"/>
    <property type="molecule type" value="Genomic_DNA"/>
</dbReference>
<comment type="caution">
    <text evidence="1">The sequence shown here is derived from an EMBL/GenBank/DDBJ whole genome shotgun (WGS) entry which is preliminary data.</text>
</comment>
<keyword evidence="2" id="KW-1185">Reference proteome</keyword>
<evidence type="ECO:0000313" key="1">
    <source>
        <dbReference type="EMBL" id="CAK0784259.1"/>
    </source>
</evidence>
<name>A0AAV1IA63_9CHLO</name>
<sequence>MRSHPLVVRLGAGDAPQMRGLWDVSMYELDDGFAKVQHEFGADLFKAADWRPFIWRGEVWLGHWIGFLPAQERMALARLDMDAGVVKFEYRFSHLPEEVEAAQHPDTAQDIQTGASLRVGAFQPKKAGAVNFKREKNWGFVEEEGALMIYYALLPCTVVMEFDTQQPDGVLMRSRACYDDQAAAIEQQTGLDILNMEGHSSGNPVPWDIEAGADAKEYFSMIHVKKGDYAHWAVRIDKASRRVTHVSAGPLIKARDYRNEGFLQTALVVSSFHVLDMRAADGVLERTVRILYGEGDRYGCWLDVLADNIVWHSVSNPADMAPGQPASDVQQDLIVAEAPQQAPESHQSIIAAAASMESRVPIAPPAQQKPGALHDTSMGALEHRLVAEQGPESESKLLTDGAEEGQVADYNVWVHGHGSGVPGAPGAAPVASLVSALG</sequence>
<organism evidence="1 2">
    <name type="scientific">Coccomyxa viridis</name>
    <dbReference type="NCBI Taxonomy" id="1274662"/>
    <lineage>
        <taxon>Eukaryota</taxon>
        <taxon>Viridiplantae</taxon>
        <taxon>Chlorophyta</taxon>
        <taxon>core chlorophytes</taxon>
        <taxon>Trebouxiophyceae</taxon>
        <taxon>Trebouxiophyceae incertae sedis</taxon>
        <taxon>Coccomyxaceae</taxon>
        <taxon>Coccomyxa</taxon>
    </lineage>
</organism>
<evidence type="ECO:0000313" key="2">
    <source>
        <dbReference type="Proteomes" id="UP001314263"/>
    </source>
</evidence>